<evidence type="ECO:0000313" key="4">
    <source>
        <dbReference type="Proteomes" id="UP000295573"/>
    </source>
</evidence>
<dbReference type="Pfam" id="PF10092">
    <property type="entry name" value="DUF2330"/>
    <property type="match status" value="1"/>
</dbReference>
<evidence type="ECO:0000256" key="1">
    <source>
        <dbReference type="SAM" id="Phobius"/>
    </source>
</evidence>
<keyword evidence="1" id="KW-0472">Membrane</keyword>
<feature type="chain" id="PRO_5020208568" evidence="2">
    <location>
        <begin position="26"/>
        <end position="349"/>
    </location>
</feature>
<dbReference type="AlphaFoldDB" id="A0A4V2S2X7"/>
<comment type="caution">
    <text evidence="3">The sequence shown here is derived from an EMBL/GenBank/DDBJ whole genome shotgun (WGS) entry which is preliminary data.</text>
</comment>
<evidence type="ECO:0000256" key="2">
    <source>
        <dbReference type="SAM" id="SignalP"/>
    </source>
</evidence>
<proteinExistence type="predicted"/>
<keyword evidence="2" id="KW-0732">Signal</keyword>
<keyword evidence="1" id="KW-1133">Transmembrane helix</keyword>
<dbReference type="EMBL" id="SLWR01000014">
    <property type="protein sequence ID" value="TCO42180.1"/>
    <property type="molecule type" value="Genomic_DNA"/>
</dbReference>
<name>A0A4V2S2X7_9ACTN</name>
<accession>A0A4V2S2X7</accession>
<dbReference type="PROSITE" id="PS51257">
    <property type="entry name" value="PROKAR_LIPOPROTEIN"/>
    <property type="match status" value="1"/>
</dbReference>
<organism evidence="3 4">
    <name type="scientific">Kribbella antiqua</name>
    <dbReference type="NCBI Taxonomy" id="2512217"/>
    <lineage>
        <taxon>Bacteria</taxon>
        <taxon>Bacillati</taxon>
        <taxon>Actinomycetota</taxon>
        <taxon>Actinomycetes</taxon>
        <taxon>Propionibacteriales</taxon>
        <taxon>Kribbellaceae</taxon>
        <taxon>Kribbella</taxon>
    </lineage>
</organism>
<sequence>MKLWRVVAGILAVGFVAAGVTPAWACACGGYLPDQESRARAYGENALVRHDGSTEEITLSMAINGSSKKAAWIMPVPSAAKVELGETGVFNRLQWMTRERVETRKTYWPFRDLGIMGSGRDTAGAPAPGSSGGVDVRQQMVLGPFEVVRLAATTSAPLIDWLRSNGYLVPPTLAANITPYLTEKWEIVAVKLAPKQAGQSMSGSTPPLKLTFSSDRIVYPMRLSKGATREQTVTVYVAAEHRVDAAEVPDTDVKPELLYAGRVQDEALPVPTNYLTAYTATYAEPGRITNDYLFKQAATDEEFQRVRYVTVNDGLWSTIAILAGGPVLLGVGAAIVARILVRRSSTARP</sequence>
<dbReference type="OrthoDB" id="275368at2"/>
<feature type="transmembrane region" description="Helical" evidence="1">
    <location>
        <begin position="315"/>
        <end position="341"/>
    </location>
</feature>
<gene>
    <name evidence="3" type="ORF">EV646_1143</name>
</gene>
<keyword evidence="4" id="KW-1185">Reference proteome</keyword>
<dbReference type="Proteomes" id="UP000295573">
    <property type="component" value="Unassembled WGS sequence"/>
</dbReference>
<reference evidence="3 4" key="1">
    <citation type="journal article" date="2015" name="Stand. Genomic Sci.">
        <title>Genomic Encyclopedia of Bacterial and Archaeal Type Strains, Phase III: the genomes of soil and plant-associated and newly described type strains.</title>
        <authorList>
            <person name="Whitman W.B."/>
            <person name="Woyke T."/>
            <person name="Klenk H.P."/>
            <person name="Zhou Y."/>
            <person name="Lilburn T.G."/>
            <person name="Beck B.J."/>
            <person name="De Vos P."/>
            <person name="Vandamme P."/>
            <person name="Eisen J.A."/>
            <person name="Garrity G."/>
            <person name="Hugenholtz P."/>
            <person name="Kyrpides N.C."/>
        </authorList>
    </citation>
    <scope>NUCLEOTIDE SEQUENCE [LARGE SCALE GENOMIC DNA]</scope>
    <source>
        <strain evidence="3 4">VKM Ac-2541</strain>
    </source>
</reference>
<evidence type="ECO:0000313" key="3">
    <source>
        <dbReference type="EMBL" id="TCO42180.1"/>
    </source>
</evidence>
<dbReference type="RefSeq" id="WP_132155578.1">
    <property type="nucleotide sequence ID" value="NZ_SLWR01000014.1"/>
</dbReference>
<dbReference type="InterPro" id="IPR019283">
    <property type="entry name" value="DUF2330"/>
</dbReference>
<keyword evidence="1" id="KW-0812">Transmembrane</keyword>
<protein>
    <submittedName>
        <fullName evidence="3">Uncharacterized protein DUF2330</fullName>
    </submittedName>
</protein>
<feature type="signal peptide" evidence="2">
    <location>
        <begin position="1"/>
        <end position="25"/>
    </location>
</feature>